<dbReference type="InterPro" id="IPR036217">
    <property type="entry name" value="MethylDNA_cys_MeTrfase_DNAb"/>
</dbReference>
<feature type="compositionally biased region" description="Low complexity" evidence="13">
    <location>
        <begin position="390"/>
        <end position="399"/>
    </location>
</feature>
<evidence type="ECO:0000259" key="14">
    <source>
        <dbReference type="PROSITE" id="PS01124"/>
    </source>
</evidence>
<dbReference type="PROSITE" id="PS01124">
    <property type="entry name" value="HTH_ARAC_FAMILY_2"/>
    <property type="match status" value="1"/>
</dbReference>
<keyword evidence="5" id="KW-0489">Methyltransferase</keyword>
<evidence type="ECO:0000256" key="2">
    <source>
        <dbReference type="ARBA" id="ARBA00001947"/>
    </source>
</evidence>
<dbReference type="Gene3D" id="1.10.10.60">
    <property type="entry name" value="Homeodomain-like"/>
    <property type="match status" value="1"/>
</dbReference>
<dbReference type="Gene3D" id="3.40.10.10">
    <property type="entry name" value="DNA Methylphosphotriester Repair Domain"/>
    <property type="match status" value="1"/>
</dbReference>
<dbReference type="NCBIfam" id="NF011964">
    <property type="entry name" value="PRK15435.1"/>
    <property type="match status" value="1"/>
</dbReference>
<dbReference type="InterPro" id="IPR004026">
    <property type="entry name" value="Ada_DNA_repair_Zn-bd"/>
</dbReference>
<organism evidence="15 16">
    <name type="scientific">Paraburkholderia solisilvae</name>
    <dbReference type="NCBI Taxonomy" id="624376"/>
    <lineage>
        <taxon>Bacteria</taxon>
        <taxon>Pseudomonadati</taxon>
        <taxon>Pseudomonadota</taxon>
        <taxon>Betaproteobacteria</taxon>
        <taxon>Burkholderiales</taxon>
        <taxon>Burkholderiaceae</taxon>
        <taxon>Paraburkholderia</taxon>
    </lineage>
</organism>
<evidence type="ECO:0000256" key="11">
    <source>
        <dbReference type="ARBA" id="ARBA00023204"/>
    </source>
</evidence>
<sequence>MKTAYSTDSDRWAAVAHHDARADGAFFYAVKTTGVFCRPSCSSRQPRRENVEFFATPDDARAAGYRDCKRCQPGGLPREMEIVNRACAVLDADPQQRLTLAQLGDAVHISPFHLQRLFKRVVGVSPRQYQAAQRGAALRDALQRGENVTRATVDAGFGSPSRMYDTAPAELGMAPSAYRRKGAGLVVRYAGASTALGVVLVAATDRGICKIAFGDDQSELVDGLREAFANAQLIEDATTLAPFVAQIDAYLRGSQRCVDLPLDIAPTAFQQRVWDALRRIPYGETRSYAQVAEAVGSPRAVRAVAGACASNPVALAIPCHRVLHKDGSLSGYRWGAQRKAALLDAERQRQGGAANAASSLSGTSATRAQGTSTSGTGEASVTRVSASRMPSPGAPAAGTSGTGISGTSEAPATGEASPTTTTADLDHAA</sequence>
<dbReference type="Gene3D" id="3.30.160.70">
    <property type="entry name" value="Methylated DNA-protein cysteine methyltransferase domain"/>
    <property type="match status" value="1"/>
</dbReference>
<keyword evidence="16" id="KW-1185">Reference proteome</keyword>
<keyword evidence="10" id="KW-0804">Transcription</keyword>
<dbReference type="InterPro" id="IPR018060">
    <property type="entry name" value="HTH_AraC"/>
</dbReference>
<dbReference type="PROSITE" id="PS00374">
    <property type="entry name" value="MGMT"/>
    <property type="match status" value="1"/>
</dbReference>
<evidence type="ECO:0000256" key="7">
    <source>
        <dbReference type="ARBA" id="ARBA00022763"/>
    </source>
</evidence>
<dbReference type="SUPFAM" id="SSF46689">
    <property type="entry name" value="Homeodomain-like"/>
    <property type="match status" value="1"/>
</dbReference>
<accession>A0A6J5EUG4</accession>
<dbReference type="Pfam" id="PF12833">
    <property type="entry name" value="HTH_18"/>
    <property type="match status" value="1"/>
</dbReference>
<evidence type="ECO:0000313" key="16">
    <source>
        <dbReference type="Proteomes" id="UP000494329"/>
    </source>
</evidence>
<dbReference type="InterPro" id="IPR036388">
    <property type="entry name" value="WH-like_DNA-bd_sf"/>
</dbReference>
<dbReference type="AlphaFoldDB" id="A0A6J5EUG4"/>
<dbReference type="FunFam" id="1.10.10.10:FF:000214">
    <property type="entry name" value="Methylated-DNA--protein-cysteine methyltransferase"/>
    <property type="match status" value="1"/>
</dbReference>
<evidence type="ECO:0000256" key="13">
    <source>
        <dbReference type="SAM" id="MobiDB-lite"/>
    </source>
</evidence>
<comment type="similarity">
    <text evidence="3">Belongs to the MGMT family.</text>
</comment>
<dbReference type="Pfam" id="PF02870">
    <property type="entry name" value="Methyltransf_1N"/>
    <property type="match status" value="1"/>
</dbReference>
<evidence type="ECO:0000256" key="8">
    <source>
        <dbReference type="ARBA" id="ARBA00023015"/>
    </source>
</evidence>
<feature type="region of interest" description="Disordered" evidence="13">
    <location>
        <begin position="353"/>
        <end position="429"/>
    </location>
</feature>
<dbReference type="InterPro" id="IPR014048">
    <property type="entry name" value="MethylDNA_cys_MeTrfase_DNA-bd"/>
</dbReference>
<dbReference type="GO" id="GO:0043565">
    <property type="term" value="F:sequence-specific DNA binding"/>
    <property type="evidence" value="ECO:0007669"/>
    <property type="project" value="InterPro"/>
</dbReference>
<dbReference type="InterPro" id="IPR008332">
    <property type="entry name" value="MethylG_MeTrfase_N"/>
</dbReference>
<dbReference type="Pfam" id="PF02805">
    <property type="entry name" value="Ada_Zn_binding"/>
    <property type="match status" value="1"/>
</dbReference>
<keyword evidence="6" id="KW-0808">Transferase</keyword>
<comment type="catalytic activity">
    <reaction evidence="12">
        <text>a 6-O-methyl-2'-deoxyguanosine in DNA + L-cysteinyl-[protein] = S-methyl-L-cysteinyl-[protein] + a 2'-deoxyguanosine in DNA</text>
        <dbReference type="Rhea" id="RHEA:24000"/>
        <dbReference type="Rhea" id="RHEA-COMP:10131"/>
        <dbReference type="Rhea" id="RHEA-COMP:10132"/>
        <dbReference type="Rhea" id="RHEA-COMP:11367"/>
        <dbReference type="Rhea" id="RHEA-COMP:11368"/>
        <dbReference type="ChEBI" id="CHEBI:29950"/>
        <dbReference type="ChEBI" id="CHEBI:82612"/>
        <dbReference type="ChEBI" id="CHEBI:85445"/>
        <dbReference type="ChEBI" id="CHEBI:85448"/>
        <dbReference type="EC" id="2.1.1.63"/>
    </reaction>
</comment>
<dbReference type="SUPFAM" id="SSF46767">
    <property type="entry name" value="Methylated DNA-protein cysteine methyltransferase, C-terminal domain"/>
    <property type="match status" value="1"/>
</dbReference>
<keyword evidence="8" id="KW-0805">Transcription regulation</keyword>
<dbReference type="RefSeq" id="WP_217478287.1">
    <property type="nucleotide sequence ID" value="NZ_CADIKF010000069.1"/>
</dbReference>
<comment type="catalytic activity">
    <reaction evidence="1">
        <text>a 4-O-methyl-thymidine in DNA + L-cysteinyl-[protein] = a thymidine in DNA + S-methyl-L-cysteinyl-[protein]</text>
        <dbReference type="Rhea" id="RHEA:53428"/>
        <dbReference type="Rhea" id="RHEA-COMP:10131"/>
        <dbReference type="Rhea" id="RHEA-COMP:10132"/>
        <dbReference type="Rhea" id="RHEA-COMP:13555"/>
        <dbReference type="Rhea" id="RHEA-COMP:13556"/>
        <dbReference type="ChEBI" id="CHEBI:29950"/>
        <dbReference type="ChEBI" id="CHEBI:82612"/>
        <dbReference type="ChEBI" id="CHEBI:137386"/>
        <dbReference type="ChEBI" id="CHEBI:137387"/>
        <dbReference type="EC" id="2.1.1.63"/>
    </reaction>
</comment>
<dbReference type="EC" id="2.1.1.63" evidence="4"/>
<dbReference type="Gene3D" id="1.10.10.10">
    <property type="entry name" value="Winged helix-like DNA-binding domain superfamily/Winged helix DNA-binding domain"/>
    <property type="match status" value="1"/>
</dbReference>
<dbReference type="SUPFAM" id="SSF53155">
    <property type="entry name" value="Methylated DNA-protein cysteine methyltransferase domain"/>
    <property type="match status" value="1"/>
</dbReference>
<dbReference type="InterPro" id="IPR001497">
    <property type="entry name" value="MethylDNA_cys_MeTrfase_AS"/>
</dbReference>
<dbReference type="GO" id="GO:0003908">
    <property type="term" value="F:methylated-DNA-[protein]-cysteine S-methyltransferase activity"/>
    <property type="evidence" value="ECO:0007669"/>
    <property type="project" value="UniProtKB-EC"/>
</dbReference>
<reference evidence="15 16" key="1">
    <citation type="submission" date="2020-04" db="EMBL/GenBank/DDBJ databases">
        <authorList>
            <person name="De Canck E."/>
        </authorList>
    </citation>
    <scope>NUCLEOTIDE SEQUENCE [LARGE SCALE GENOMIC DNA]</scope>
    <source>
        <strain evidence="15 16">LMG 29739</strain>
    </source>
</reference>
<keyword evidence="11" id="KW-0234">DNA repair</keyword>
<dbReference type="GO" id="GO:0003700">
    <property type="term" value="F:DNA-binding transcription factor activity"/>
    <property type="evidence" value="ECO:0007669"/>
    <property type="project" value="InterPro"/>
</dbReference>
<gene>
    <name evidence="15" type="primary">ada</name>
    <name evidence="15" type="ORF">LMG29739_05724</name>
</gene>
<dbReference type="InterPro" id="IPR036631">
    <property type="entry name" value="MGMT_N_sf"/>
</dbReference>
<evidence type="ECO:0000256" key="9">
    <source>
        <dbReference type="ARBA" id="ARBA00023159"/>
    </source>
</evidence>
<dbReference type="InterPro" id="IPR009057">
    <property type="entry name" value="Homeodomain-like_sf"/>
</dbReference>
<keyword evidence="7" id="KW-0227">DNA damage</keyword>
<dbReference type="InterPro" id="IPR035451">
    <property type="entry name" value="Ada-like_dom_sf"/>
</dbReference>
<feature type="compositionally biased region" description="Polar residues" evidence="13">
    <location>
        <begin position="369"/>
        <end position="385"/>
    </location>
</feature>
<dbReference type="GO" id="GO:0006281">
    <property type="term" value="P:DNA repair"/>
    <property type="evidence" value="ECO:0007669"/>
    <property type="project" value="UniProtKB-KW"/>
</dbReference>
<evidence type="ECO:0000256" key="1">
    <source>
        <dbReference type="ARBA" id="ARBA00001286"/>
    </source>
</evidence>
<name>A0A6J5EUG4_9BURK</name>
<protein>
    <recommendedName>
        <fullName evidence="4">methylated-DNA--[protein]-cysteine S-methyltransferase</fullName>
        <ecNumber evidence="4">2.1.1.63</ecNumber>
    </recommendedName>
</protein>
<evidence type="ECO:0000256" key="10">
    <source>
        <dbReference type="ARBA" id="ARBA00023163"/>
    </source>
</evidence>
<keyword evidence="9" id="KW-0010">Activator</keyword>
<dbReference type="GO" id="GO:0032259">
    <property type="term" value="P:methylation"/>
    <property type="evidence" value="ECO:0007669"/>
    <property type="project" value="UniProtKB-KW"/>
</dbReference>
<evidence type="ECO:0000313" key="15">
    <source>
        <dbReference type="EMBL" id="CAB3770199.1"/>
    </source>
</evidence>
<evidence type="ECO:0000256" key="6">
    <source>
        <dbReference type="ARBA" id="ARBA00022679"/>
    </source>
</evidence>
<dbReference type="Pfam" id="PF01035">
    <property type="entry name" value="DNA_binding_1"/>
    <property type="match status" value="1"/>
</dbReference>
<dbReference type="CDD" id="cd06445">
    <property type="entry name" value="ATase"/>
    <property type="match status" value="1"/>
</dbReference>
<dbReference type="GO" id="GO:0008270">
    <property type="term" value="F:zinc ion binding"/>
    <property type="evidence" value="ECO:0007669"/>
    <property type="project" value="InterPro"/>
</dbReference>
<evidence type="ECO:0000256" key="3">
    <source>
        <dbReference type="ARBA" id="ARBA00008711"/>
    </source>
</evidence>
<evidence type="ECO:0000256" key="5">
    <source>
        <dbReference type="ARBA" id="ARBA00022603"/>
    </source>
</evidence>
<dbReference type="EMBL" id="CADIKF010000069">
    <property type="protein sequence ID" value="CAB3770199.1"/>
    <property type="molecule type" value="Genomic_DNA"/>
</dbReference>
<dbReference type="PANTHER" id="PTHR10815">
    <property type="entry name" value="METHYLATED-DNA--PROTEIN-CYSTEINE METHYLTRANSFERASE"/>
    <property type="match status" value="1"/>
</dbReference>
<evidence type="ECO:0000256" key="4">
    <source>
        <dbReference type="ARBA" id="ARBA00011918"/>
    </source>
</evidence>
<feature type="domain" description="HTH araC/xylS-type" evidence="14">
    <location>
        <begin position="84"/>
        <end position="181"/>
    </location>
</feature>
<dbReference type="Proteomes" id="UP000494329">
    <property type="component" value="Unassembled WGS sequence"/>
</dbReference>
<evidence type="ECO:0000256" key="12">
    <source>
        <dbReference type="ARBA" id="ARBA00049348"/>
    </source>
</evidence>
<dbReference type="PANTHER" id="PTHR10815:SF14">
    <property type="entry name" value="BIFUNCTIONAL TRANSCRIPTIONAL ACTIVATOR_DNA REPAIR ENZYME ADA"/>
    <property type="match status" value="1"/>
</dbReference>
<comment type="cofactor">
    <cofactor evidence="2">
        <name>Zn(2+)</name>
        <dbReference type="ChEBI" id="CHEBI:29105"/>
    </cofactor>
</comment>
<proteinExistence type="inferred from homology"/>
<dbReference type="SMART" id="SM00342">
    <property type="entry name" value="HTH_ARAC"/>
    <property type="match status" value="1"/>
</dbReference>
<dbReference type="NCBIfam" id="TIGR00589">
    <property type="entry name" value="ogt"/>
    <property type="match status" value="1"/>
</dbReference>
<feature type="compositionally biased region" description="Low complexity" evidence="13">
    <location>
        <begin position="353"/>
        <end position="368"/>
    </location>
</feature>
<dbReference type="SUPFAM" id="SSF57884">
    <property type="entry name" value="Ada DNA repair protein, N-terminal domain (N-Ada 10)"/>
    <property type="match status" value="1"/>
</dbReference>